<keyword evidence="2" id="KW-1185">Reference proteome</keyword>
<dbReference type="RefSeq" id="WP_126416934.1">
    <property type="nucleotide sequence ID" value="NZ_LR134476.1"/>
</dbReference>
<dbReference type="EMBL" id="LR134476">
    <property type="protein sequence ID" value="VEI13879.1"/>
    <property type="molecule type" value="Genomic_DNA"/>
</dbReference>
<sequence>MVTRHKLRIRVTDQPDPDALVSARTVTLRERLLARLLGRKQQVTVVVPGRQVSSIEVIEPRDDLTALADAVNDGGDVA</sequence>
<evidence type="ECO:0000313" key="1">
    <source>
        <dbReference type="EMBL" id="VEI13879.1"/>
    </source>
</evidence>
<dbReference type="KEGG" id="tbw:NCTC13354_01602"/>
<protein>
    <submittedName>
        <fullName evidence="1">Uncharacterized protein</fullName>
    </submittedName>
</protein>
<reference evidence="1 2" key="1">
    <citation type="submission" date="2018-12" db="EMBL/GenBank/DDBJ databases">
        <authorList>
            <consortium name="Pathogen Informatics"/>
        </authorList>
    </citation>
    <scope>NUCLEOTIDE SEQUENCE [LARGE SCALE GENOMIC DNA]</scope>
    <source>
        <strain evidence="1 2">NCTC13354</strain>
    </source>
</reference>
<gene>
    <name evidence="1" type="ORF">NCTC13354_01602</name>
</gene>
<dbReference type="Proteomes" id="UP000269542">
    <property type="component" value="Chromosome"/>
</dbReference>
<proteinExistence type="predicted"/>
<dbReference type="OrthoDB" id="3267682at2"/>
<evidence type="ECO:0000313" key="2">
    <source>
        <dbReference type="Proteomes" id="UP000269542"/>
    </source>
</evidence>
<dbReference type="AlphaFoldDB" id="A0A448PG04"/>
<name>A0A448PG04_9ACTO</name>
<organism evidence="1 2">
    <name type="scientific">Trueperella bialowiezensis</name>
    <dbReference type="NCBI Taxonomy" id="312285"/>
    <lineage>
        <taxon>Bacteria</taxon>
        <taxon>Bacillati</taxon>
        <taxon>Actinomycetota</taxon>
        <taxon>Actinomycetes</taxon>
        <taxon>Actinomycetales</taxon>
        <taxon>Actinomycetaceae</taxon>
        <taxon>Trueperella</taxon>
    </lineage>
</organism>
<accession>A0A448PG04</accession>